<evidence type="ECO:0000256" key="4">
    <source>
        <dbReference type="ARBA" id="ARBA00022475"/>
    </source>
</evidence>
<dbReference type="GO" id="GO:0005886">
    <property type="term" value="C:plasma membrane"/>
    <property type="evidence" value="ECO:0007669"/>
    <property type="project" value="UniProtKB-SubCell"/>
</dbReference>
<dbReference type="InterPro" id="IPR000515">
    <property type="entry name" value="MetI-like"/>
</dbReference>
<reference evidence="13 15" key="2">
    <citation type="submission" date="2017-08" db="EMBL/GenBank/DDBJ databases">
        <title>Burning lignite coal seam in the remote Altai Mountains harbors a hydrogen-driven thermophilic microbial community.</title>
        <authorList>
            <person name="Kadnikov V.V."/>
            <person name="Mardanov A.V."/>
            <person name="Ivasenko D."/>
            <person name="Beletsky A.V."/>
            <person name="Karnachuk O.V."/>
            <person name="Ravin N.V."/>
        </authorList>
    </citation>
    <scope>NUCLEOTIDE SEQUENCE [LARGE SCALE GENOMIC DNA]</scope>
    <source>
        <strain evidence="13">AL33</strain>
    </source>
</reference>
<evidence type="ECO:0000256" key="2">
    <source>
        <dbReference type="ARBA" id="ARBA00007069"/>
    </source>
</evidence>
<dbReference type="NCBIfam" id="TIGR02141">
    <property type="entry name" value="modB_ABC"/>
    <property type="match status" value="1"/>
</dbReference>
<comment type="caution">
    <text evidence="12">The sequence shown here is derived from an EMBL/GenBank/DDBJ whole genome shotgun (WGS) entry which is preliminary data.</text>
</comment>
<keyword evidence="3 9" id="KW-0813">Transport</keyword>
<comment type="similarity">
    <text evidence="2 10">Belongs to the binding-protein-dependent transport system permease family. CysTW subfamily.</text>
</comment>
<dbReference type="SUPFAM" id="SSF161098">
    <property type="entry name" value="MetI-like"/>
    <property type="match status" value="1"/>
</dbReference>
<accession>A0A179IRM2</accession>
<evidence type="ECO:0000259" key="11">
    <source>
        <dbReference type="PROSITE" id="PS50928"/>
    </source>
</evidence>
<keyword evidence="14" id="KW-1185">Reference proteome</keyword>
<keyword evidence="7 9" id="KW-1133">Transmembrane helix</keyword>
<feature type="domain" description="ABC transmembrane type-1" evidence="11">
    <location>
        <begin position="8"/>
        <end position="214"/>
    </location>
</feature>
<evidence type="ECO:0000256" key="5">
    <source>
        <dbReference type="ARBA" id="ARBA00022505"/>
    </source>
</evidence>
<sequence>MNELFWPLWLSIRVSLVATAIVALVGSLIAYLFARRRFPGKDMLETLFILPMVLPPTVIGFILLSLLSKNGPLGKWLFQLFHIEFVFNWLGAVVASSVVAFPLMYQNAVAAFSGVDKKLELAARTLGKSPWTVFWTVTLPLAWPTLLAGIVLSFARALGEFGATLMLAGYIPGKTDTLTLAIYFAVANGENDRALIYALIVFAFGLTVMYWFLAFSRRRVLRYRLGDGAGAPDDRAP</sequence>
<evidence type="ECO:0000313" key="13">
    <source>
        <dbReference type="EMBL" id="PTQ51822.1"/>
    </source>
</evidence>
<dbReference type="PANTHER" id="PTHR30183:SF3">
    <property type="entry name" value="MOLYBDENUM TRANSPORT SYSTEM PERMEASE PROTEIN MODB"/>
    <property type="match status" value="1"/>
</dbReference>
<evidence type="ECO:0000256" key="7">
    <source>
        <dbReference type="ARBA" id="ARBA00022989"/>
    </source>
</evidence>
<reference evidence="12 14" key="1">
    <citation type="submission" date="2015-09" db="EMBL/GenBank/DDBJ databases">
        <title>Draft genome sequence of Hydrogenibacillus schlegelii DSM 2000.</title>
        <authorList>
            <person name="Hemp J."/>
        </authorList>
    </citation>
    <scope>NUCLEOTIDE SEQUENCE [LARGE SCALE GENOMIC DNA]</scope>
    <source>
        <strain evidence="12 14">MA 48</strain>
    </source>
</reference>
<dbReference type="EMBL" id="JXBB01000019">
    <property type="protein sequence ID" value="OAR04350.1"/>
    <property type="molecule type" value="Genomic_DNA"/>
</dbReference>
<evidence type="ECO:0000256" key="6">
    <source>
        <dbReference type="ARBA" id="ARBA00022692"/>
    </source>
</evidence>
<dbReference type="STRING" id="1484.SA87_10025"/>
<feature type="transmembrane region" description="Helical" evidence="9">
    <location>
        <begin position="194"/>
        <end position="215"/>
    </location>
</feature>
<keyword evidence="5 10" id="KW-0500">Molybdenum</keyword>
<dbReference type="Proteomes" id="UP000243024">
    <property type="component" value="Unassembled WGS sequence"/>
</dbReference>
<name>A0A179IRM2_HYDSH</name>
<evidence type="ECO:0000256" key="8">
    <source>
        <dbReference type="ARBA" id="ARBA00023136"/>
    </source>
</evidence>
<feature type="transmembrane region" description="Helical" evidence="9">
    <location>
        <begin position="87"/>
        <end position="112"/>
    </location>
</feature>
<dbReference type="RefSeq" id="WP_066200969.1">
    <property type="nucleotide sequence ID" value="NZ_CBCSAS010000045.1"/>
</dbReference>
<dbReference type="GO" id="GO:0015098">
    <property type="term" value="F:molybdate ion transmembrane transporter activity"/>
    <property type="evidence" value="ECO:0007669"/>
    <property type="project" value="UniProtKB-UniRule"/>
</dbReference>
<evidence type="ECO:0000256" key="9">
    <source>
        <dbReference type="RuleBase" id="RU363032"/>
    </source>
</evidence>
<dbReference type="PANTHER" id="PTHR30183">
    <property type="entry name" value="MOLYBDENUM TRANSPORT SYSTEM PERMEASE PROTEIN MODB"/>
    <property type="match status" value="1"/>
</dbReference>
<dbReference type="InterPro" id="IPR035906">
    <property type="entry name" value="MetI-like_sf"/>
</dbReference>
<protein>
    <recommendedName>
        <fullName evidence="10">Molybdenum transport system permease</fullName>
    </recommendedName>
</protein>
<dbReference type="NCBIfam" id="NF038017">
    <property type="entry name" value="ABC_perm1"/>
    <property type="match status" value="1"/>
</dbReference>
<dbReference type="PROSITE" id="PS50928">
    <property type="entry name" value="ABC_TM1"/>
    <property type="match status" value="1"/>
</dbReference>
<gene>
    <name evidence="13" type="ORF">HSCHL_1159</name>
    <name evidence="12" type="ORF">SA87_10025</name>
</gene>
<evidence type="ECO:0000256" key="10">
    <source>
        <dbReference type="RuleBase" id="RU365097"/>
    </source>
</evidence>
<dbReference type="Pfam" id="PF00528">
    <property type="entry name" value="BPD_transp_1"/>
    <property type="match status" value="1"/>
</dbReference>
<feature type="transmembrane region" description="Helical" evidence="9">
    <location>
        <begin position="12"/>
        <end position="34"/>
    </location>
</feature>
<evidence type="ECO:0000256" key="1">
    <source>
        <dbReference type="ARBA" id="ARBA00004651"/>
    </source>
</evidence>
<dbReference type="Proteomes" id="UP000244180">
    <property type="component" value="Unassembled WGS sequence"/>
</dbReference>
<keyword evidence="4 10" id="KW-1003">Cell membrane</keyword>
<comment type="subcellular location">
    <subcellularLocation>
        <location evidence="1 9">Cell membrane</location>
        <topology evidence="1 9">Multi-pass membrane protein</topology>
    </subcellularLocation>
</comment>
<feature type="transmembrane region" description="Helical" evidence="9">
    <location>
        <begin position="133"/>
        <end position="155"/>
    </location>
</feature>
<keyword evidence="6 9" id="KW-0812">Transmembrane</keyword>
<evidence type="ECO:0000313" key="15">
    <source>
        <dbReference type="Proteomes" id="UP000244180"/>
    </source>
</evidence>
<dbReference type="EMBL" id="PEBV01000038">
    <property type="protein sequence ID" value="PTQ51822.1"/>
    <property type="molecule type" value="Genomic_DNA"/>
</dbReference>
<proteinExistence type="inferred from homology"/>
<dbReference type="OrthoDB" id="9795403at2"/>
<evidence type="ECO:0000313" key="14">
    <source>
        <dbReference type="Proteomes" id="UP000243024"/>
    </source>
</evidence>
<dbReference type="InterPro" id="IPR011867">
    <property type="entry name" value="ModB_ABC"/>
</dbReference>
<dbReference type="CDD" id="cd06261">
    <property type="entry name" value="TM_PBP2"/>
    <property type="match status" value="1"/>
</dbReference>
<comment type="function">
    <text evidence="10">Part of the binding-protein-dependent transport system for molybdenum; probably responsible for the translocation of the substrate across the membrane.</text>
</comment>
<keyword evidence="8 9" id="KW-0472">Membrane</keyword>
<feature type="transmembrane region" description="Helical" evidence="9">
    <location>
        <begin position="46"/>
        <end position="67"/>
    </location>
</feature>
<dbReference type="InterPro" id="IPR049783">
    <property type="entry name" value="ABC_perm_TupB-like"/>
</dbReference>
<evidence type="ECO:0000256" key="3">
    <source>
        <dbReference type="ARBA" id="ARBA00022448"/>
    </source>
</evidence>
<dbReference type="AlphaFoldDB" id="A0A179IRM2"/>
<dbReference type="Gene3D" id="1.10.3720.10">
    <property type="entry name" value="MetI-like"/>
    <property type="match status" value="1"/>
</dbReference>
<evidence type="ECO:0000313" key="12">
    <source>
        <dbReference type="EMBL" id="OAR04350.1"/>
    </source>
</evidence>
<organism evidence="12 14">
    <name type="scientific">Hydrogenibacillus schlegelii</name>
    <name type="common">Bacillus schlegelii</name>
    <dbReference type="NCBI Taxonomy" id="1484"/>
    <lineage>
        <taxon>Bacteria</taxon>
        <taxon>Bacillati</taxon>
        <taxon>Bacillota</taxon>
        <taxon>Bacilli</taxon>
        <taxon>Bacillales</taxon>
        <taxon>Bacillales Family X. Incertae Sedis</taxon>
        <taxon>Hydrogenibacillus</taxon>
    </lineage>
</organism>